<dbReference type="PANTHER" id="PTHR43420">
    <property type="entry name" value="ACETYLTRANSFERASE"/>
    <property type="match status" value="1"/>
</dbReference>
<dbReference type="InterPro" id="IPR050680">
    <property type="entry name" value="YpeA/RimI_acetyltransf"/>
</dbReference>
<evidence type="ECO:0000256" key="1">
    <source>
        <dbReference type="ARBA" id="ARBA00022679"/>
    </source>
</evidence>
<keyword evidence="5" id="KW-1185">Reference proteome</keyword>
<accession>A0ABW5WME7</accession>
<evidence type="ECO:0000256" key="2">
    <source>
        <dbReference type="ARBA" id="ARBA00023315"/>
    </source>
</evidence>
<protein>
    <submittedName>
        <fullName evidence="4">GNAT family N-acetyltransferase</fullName>
        <ecNumber evidence="4">2.3.-.-</ecNumber>
    </submittedName>
</protein>
<dbReference type="InterPro" id="IPR000182">
    <property type="entry name" value="GNAT_dom"/>
</dbReference>
<comment type="caution">
    <text evidence="4">The sequence shown here is derived from an EMBL/GenBank/DDBJ whole genome shotgun (WGS) entry which is preliminary data.</text>
</comment>
<dbReference type="SUPFAM" id="SSF55729">
    <property type="entry name" value="Acyl-CoA N-acyltransferases (Nat)"/>
    <property type="match status" value="1"/>
</dbReference>
<name>A0ABW5WME7_9FLAO</name>
<evidence type="ECO:0000313" key="4">
    <source>
        <dbReference type="EMBL" id="MFD2823918.1"/>
    </source>
</evidence>
<evidence type="ECO:0000313" key="5">
    <source>
        <dbReference type="Proteomes" id="UP001597533"/>
    </source>
</evidence>
<dbReference type="GO" id="GO:0016746">
    <property type="term" value="F:acyltransferase activity"/>
    <property type="evidence" value="ECO:0007669"/>
    <property type="project" value="UniProtKB-KW"/>
</dbReference>
<dbReference type="Pfam" id="PF00583">
    <property type="entry name" value="Acetyltransf_1"/>
    <property type="match status" value="1"/>
</dbReference>
<dbReference type="InterPro" id="IPR016181">
    <property type="entry name" value="Acyl_CoA_acyltransferase"/>
</dbReference>
<proteinExistence type="predicted"/>
<dbReference type="RefSeq" id="WP_183488227.1">
    <property type="nucleotide sequence ID" value="NZ_JBHUOV010000002.1"/>
</dbReference>
<dbReference type="PROSITE" id="PS51186">
    <property type="entry name" value="GNAT"/>
    <property type="match status" value="1"/>
</dbReference>
<feature type="domain" description="N-acetyltransferase" evidence="3">
    <location>
        <begin position="1"/>
        <end position="147"/>
    </location>
</feature>
<dbReference type="Gene3D" id="3.40.630.30">
    <property type="match status" value="1"/>
</dbReference>
<dbReference type="EMBL" id="JBHUOV010000002">
    <property type="protein sequence ID" value="MFD2823918.1"/>
    <property type="molecule type" value="Genomic_DNA"/>
</dbReference>
<dbReference type="Proteomes" id="UP001597533">
    <property type="component" value="Unassembled WGS sequence"/>
</dbReference>
<evidence type="ECO:0000259" key="3">
    <source>
        <dbReference type="PROSITE" id="PS51186"/>
    </source>
</evidence>
<dbReference type="CDD" id="cd04301">
    <property type="entry name" value="NAT_SF"/>
    <property type="match status" value="1"/>
</dbReference>
<gene>
    <name evidence="4" type="ORF">ACFS5M_09570</name>
</gene>
<reference evidence="5" key="1">
    <citation type="journal article" date="2019" name="Int. J. Syst. Evol. Microbiol.">
        <title>The Global Catalogue of Microorganisms (GCM) 10K type strain sequencing project: providing services to taxonomists for standard genome sequencing and annotation.</title>
        <authorList>
            <consortium name="The Broad Institute Genomics Platform"/>
            <consortium name="The Broad Institute Genome Sequencing Center for Infectious Disease"/>
            <person name="Wu L."/>
            <person name="Ma J."/>
        </authorList>
    </citation>
    <scope>NUCLEOTIDE SEQUENCE [LARGE SCALE GENOMIC DNA]</scope>
    <source>
        <strain evidence="5">KCTC 32141</strain>
    </source>
</reference>
<keyword evidence="2 4" id="KW-0012">Acyltransferase</keyword>
<organism evidence="4 5">
    <name type="scientific">Lacinutrix iliipiscaria</name>
    <dbReference type="NCBI Taxonomy" id="1230532"/>
    <lineage>
        <taxon>Bacteria</taxon>
        <taxon>Pseudomonadati</taxon>
        <taxon>Bacteroidota</taxon>
        <taxon>Flavobacteriia</taxon>
        <taxon>Flavobacteriales</taxon>
        <taxon>Flavobacteriaceae</taxon>
        <taxon>Lacinutrix</taxon>
    </lineage>
</organism>
<keyword evidence="1 4" id="KW-0808">Transferase</keyword>
<sequence>MKIIKAEISHLEALVLLFDGYRVFYKQESDYEAAKIFLQSRLKNRDSVIYIAYINDVAVGFTQLYGLFSSVAMQPIYLLNDLYIDSKHRNKGIGAALIEKAKALCIEKNYNGLIIQTAFDNPAQHLYQRLGFQPDSDLSFFWTCADK</sequence>
<dbReference type="PANTHER" id="PTHR43420:SF47">
    <property type="entry name" value="N-ACETYLTRANSFERASE DOMAIN-CONTAINING PROTEIN"/>
    <property type="match status" value="1"/>
</dbReference>
<dbReference type="EC" id="2.3.-.-" evidence="4"/>